<evidence type="ECO:0000313" key="11">
    <source>
        <dbReference type="Proteomes" id="UP000613160"/>
    </source>
</evidence>
<comment type="caution">
    <text evidence="10">The sequence shown here is derived from an EMBL/GenBank/DDBJ whole genome shotgun (WGS) entry which is preliminary data.</text>
</comment>
<dbReference type="SUPFAM" id="SSF51658">
    <property type="entry name" value="Xylose isomerase-like"/>
    <property type="match status" value="1"/>
</dbReference>
<evidence type="ECO:0000313" key="10">
    <source>
        <dbReference type="EMBL" id="GGD21634.1"/>
    </source>
</evidence>
<dbReference type="InterPro" id="IPR004628">
    <property type="entry name" value="Man_deHydtase"/>
</dbReference>
<dbReference type="NCBIfam" id="NF003027">
    <property type="entry name" value="PRK03906.1"/>
    <property type="match status" value="1"/>
</dbReference>
<gene>
    <name evidence="9 10" type="primary">uxuA</name>
    <name evidence="10" type="ORF">GCM10011335_25710</name>
</gene>
<dbReference type="EC" id="4.2.1.8" evidence="5 9"/>
<comment type="catalytic activity">
    <reaction evidence="1 9">
        <text>D-mannonate = 2-dehydro-3-deoxy-D-gluconate + H2O</text>
        <dbReference type="Rhea" id="RHEA:20097"/>
        <dbReference type="ChEBI" id="CHEBI:15377"/>
        <dbReference type="ChEBI" id="CHEBI:17767"/>
        <dbReference type="ChEBI" id="CHEBI:57990"/>
        <dbReference type="EC" id="4.2.1.8"/>
    </reaction>
</comment>
<dbReference type="AlphaFoldDB" id="A0A916XYF0"/>
<evidence type="ECO:0000256" key="4">
    <source>
        <dbReference type="ARBA" id="ARBA00007389"/>
    </source>
</evidence>
<accession>A0A916XYF0</accession>
<organism evidence="10 11">
    <name type="scientific">Aureimonas glaciei</name>
    <dbReference type="NCBI Taxonomy" id="1776957"/>
    <lineage>
        <taxon>Bacteria</taxon>
        <taxon>Pseudomonadati</taxon>
        <taxon>Pseudomonadota</taxon>
        <taxon>Alphaproteobacteria</taxon>
        <taxon>Hyphomicrobiales</taxon>
        <taxon>Aurantimonadaceae</taxon>
        <taxon>Aureimonas</taxon>
    </lineage>
</organism>
<dbReference type="PANTHER" id="PTHR30387">
    <property type="entry name" value="MANNONATE DEHYDRATASE"/>
    <property type="match status" value="1"/>
</dbReference>
<dbReference type="EMBL" id="BMJJ01000005">
    <property type="protein sequence ID" value="GGD21634.1"/>
    <property type="molecule type" value="Genomic_DNA"/>
</dbReference>
<dbReference type="HAMAP" id="MF_00106">
    <property type="entry name" value="UxuA"/>
    <property type="match status" value="1"/>
</dbReference>
<evidence type="ECO:0000256" key="1">
    <source>
        <dbReference type="ARBA" id="ARBA00001794"/>
    </source>
</evidence>
<evidence type="ECO:0000256" key="2">
    <source>
        <dbReference type="ARBA" id="ARBA00002713"/>
    </source>
</evidence>
<sequence length="397" mass="42915">MQESFRWFGPADLVALPDIVQAGATGVVTALHDVAYGEVWTPEAIAERCRLIDEGSGGLLSWNVAESLPVHERIKLGEGDLEPLYENYRLSMRNLAGAGVRTICYNFMPLLDWIRTDLAVVLPGGGRTVRFAIEKHAAFDCFMLQRAGAESDYSDDVLARARAWFDASTEADRDTLLASIMAGLPGAYERYSVEQLRPLIQRFGAVSPSQLRANLVRFLEAVCPTAEACGISLAIHPDDPPRPVFGLPRVVSNEADFAFLFERVPSPANGMTLCSGSLGSGPDNDVAAIARRFADRIHFAHLRNVAKEADGSFQEAAHLGGDTDMVAVTAAILDAEVRRRTAGGPAIPMRPDHGHELLGDIGRPFHPGYSMIGRLKGLAELRGVAAALSWRAATARA</sequence>
<dbReference type="GO" id="GO:0008927">
    <property type="term" value="F:mannonate dehydratase activity"/>
    <property type="evidence" value="ECO:0007669"/>
    <property type="project" value="UniProtKB-UniRule"/>
</dbReference>
<reference evidence="10" key="2">
    <citation type="submission" date="2020-09" db="EMBL/GenBank/DDBJ databases">
        <authorList>
            <person name="Sun Q."/>
            <person name="Zhou Y."/>
        </authorList>
    </citation>
    <scope>NUCLEOTIDE SEQUENCE</scope>
    <source>
        <strain evidence="10">CGMCC 1.15493</strain>
    </source>
</reference>
<evidence type="ECO:0000256" key="8">
    <source>
        <dbReference type="ARBA" id="ARBA00023239"/>
    </source>
</evidence>
<comment type="pathway">
    <text evidence="3 9">Carbohydrate metabolism; pentose and glucuronate interconversion.</text>
</comment>
<comment type="function">
    <text evidence="2 9">Catalyzes the dehydration of D-mannonate.</text>
</comment>
<evidence type="ECO:0000256" key="5">
    <source>
        <dbReference type="ARBA" id="ARBA00012927"/>
    </source>
</evidence>
<dbReference type="PANTHER" id="PTHR30387:SF2">
    <property type="entry name" value="MANNONATE DEHYDRATASE"/>
    <property type="match status" value="1"/>
</dbReference>
<evidence type="ECO:0000256" key="9">
    <source>
        <dbReference type="HAMAP-Rule" id="MF_00106"/>
    </source>
</evidence>
<proteinExistence type="inferred from homology"/>
<protein>
    <recommendedName>
        <fullName evidence="5 9">Mannonate dehydratase</fullName>
        <ecNumber evidence="5 9">4.2.1.8</ecNumber>
    </recommendedName>
    <alternativeName>
        <fullName evidence="9">D-mannonate hydro-lyase</fullName>
    </alternativeName>
</protein>
<dbReference type="Pfam" id="PF03786">
    <property type="entry name" value="UxuA"/>
    <property type="match status" value="1"/>
</dbReference>
<dbReference type="GO" id="GO:0008198">
    <property type="term" value="F:ferrous iron binding"/>
    <property type="evidence" value="ECO:0007669"/>
    <property type="project" value="TreeGrafter"/>
</dbReference>
<dbReference type="GO" id="GO:0030145">
    <property type="term" value="F:manganese ion binding"/>
    <property type="evidence" value="ECO:0007669"/>
    <property type="project" value="TreeGrafter"/>
</dbReference>
<comment type="cofactor">
    <cofactor evidence="9">
        <name>Fe(2+)</name>
        <dbReference type="ChEBI" id="CHEBI:29033"/>
    </cofactor>
    <cofactor evidence="9">
        <name>Mn(2+)</name>
        <dbReference type="ChEBI" id="CHEBI:29035"/>
    </cofactor>
</comment>
<keyword evidence="8 9" id="KW-0456">Lyase</keyword>
<dbReference type="PIRSF" id="PIRSF016049">
    <property type="entry name" value="Man_dehyd"/>
    <property type="match status" value="1"/>
</dbReference>
<dbReference type="InterPro" id="IPR036237">
    <property type="entry name" value="Xyl_isomerase-like_sf"/>
</dbReference>
<keyword evidence="6 9" id="KW-0408">Iron</keyword>
<dbReference type="Gene3D" id="3.20.20.150">
    <property type="entry name" value="Divalent-metal-dependent TIM barrel enzymes"/>
    <property type="match status" value="1"/>
</dbReference>
<dbReference type="GO" id="GO:0042840">
    <property type="term" value="P:D-glucuronate catabolic process"/>
    <property type="evidence" value="ECO:0007669"/>
    <property type="project" value="TreeGrafter"/>
</dbReference>
<comment type="similarity">
    <text evidence="4 9">Belongs to the mannonate dehydratase family.</text>
</comment>
<name>A0A916XYF0_9HYPH</name>
<dbReference type="RefSeq" id="WP_188851157.1">
    <property type="nucleotide sequence ID" value="NZ_BMJJ01000005.1"/>
</dbReference>
<evidence type="ECO:0000256" key="7">
    <source>
        <dbReference type="ARBA" id="ARBA00023211"/>
    </source>
</evidence>
<keyword evidence="11" id="KW-1185">Reference proteome</keyword>
<evidence type="ECO:0000256" key="6">
    <source>
        <dbReference type="ARBA" id="ARBA00023004"/>
    </source>
</evidence>
<dbReference type="Proteomes" id="UP000613160">
    <property type="component" value="Unassembled WGS sequence"/>
</dbReference>
<dbReference type="NCBIfam" id="TIGR00695">
    <property type="entry name" value="uxuA"/>
    <property type="match status" value="1"/>
</dbReference>
<evidence type="ECO:0000256" key="3">
    <source>
        <dbReference type="ARBA" id="ARBA00004892"/>
    </source>
</evidence>
<reference evidence="10" key="1">
    <citation type="journal article" date="2014" name="Int. J. Syst. Evol. Microbiol.">
        <title>Complete genome sequence of Corynebacterium casei LMG S-19264T (=DSM 44701T), isolated from a smear-ripened cheese.</title>
        <authorList>
            <consortium name="US DOE Joint Genome Institute (JGI-PGF)"/>
            <person name="Walter F."/>
            <person name="Albersmeier A."/>
            <person name="Kalinowski J."/>
            <person name="Ruckert C."/>
        </authorList>
    </citation>
    <scope>NUCLEOTIDE SEQUENCE</scope>
    <source>
        <strain evidence="10">CGMCC 1.15493</strain>
    </source>
</reference>
<keyword evidence="7 9" id="KW-0464">Manganese</keyword>